<keyword evidence="1" id="KW-0732">Signal</keyword>
<reference evidence="2" key="1">
    <citation type="submission" date="2019-08" db="EMBL/GenBank/DDBJ databases">
        <title>The genome of the North American firefly Photinus pyralis.</title>
        <authorList>
            <consortium name="Photinus pyralis genome working group"/>
            <person name="Fallon T.R."/>
            <person name="Sander Lower S.E."/>
            <person name="Weng J.-K."/>
        </authorList>
    </citation>
    <scope>NUCLEOTIDE SEQUENCE</scope>
    <source>
        <strain evidence="2">TRF0915ILg1</strain>
        <tissue evidence="2">Whole body</tissue>
    </source>
</reference>
<keyword evidence="3" id="KW-1185">Reference proteome</keyword>
<evidence type="ECO:0000313" key="3">
    <source>
        <dbReference type="Proteomes" id="UP000801492"/>
    </source>
</evidence>
<dbReference type="InterPro" id="IPR009832">
    <property type="entry name" value="DUF1397"/>
</dbReference>
<gene>
    <name evidence="2" type="ORF">ILUMI_19913</name>
</gene>
<evidence type="ECO:0000313" key="2">
    <source>
        <dbReference type="EMBL" id="KAF2886260.1"/>
    </source>
</evidence>
<dbReference type="Pfam" id="PF07165">
    <property type="entry name" value="DUF1397"/>
    <property type="match status" value="1"/>
</dbReference>
<name>A0A8K0FZF2_IGNLU</name>
<sequence>MLKHYIYLTLLLAKNLCVIVTEEEVKAPTRQEEQAIVENFVKGKCLKNGGENAFSDLKKSFEEAWKCISVDFGSRNPQSEPEFLHIVCTEMPSTLHSCFNIILEKVDDCLDVEEKYLPNFISEWFNHTFEAHCKGDGEVFKEHYQIYKNASCEAEDPNVPETCFSKSTVLEDLQNPDFIITKTGLCDYLEQANLCFVSLVKDLCGEFLGNYIEGHLAPTKIWCDKHANDAEGN</sequence>
<dbReference type="OrthoDB" id="6752939at2759"/>
<comment type="caution">
    <text evidence="2">The sequence shown here is derived from an EMBL/GenBank/DDBJ whole genome shotgun (WGS) entry which is preliminary data.</text>
</comment>
<dbReference type="EMBL" id="VTPC01088201">
    <property type="protein sequence ID" value="KAF2886260.1"/>
    <property type="molecule type" value="Genomic_DNA"/>
</dbReference>
<dbReference type="Proteomes" id="UP000801492">
    <property type="component" value="Unassembled WGS sequence"/>
</dbReference>
<protein>
    <submittedName>
        <fullName evidence="2">Uncharacterized protein</fullName>
    </submittedName>
</protein>
<evidence type="ECO:0000256" key="1">
    <source>
        <dbReference type="SAM" id="SignalP"/>
    </source>
</evidence>
<feature type="chain" id="PRO_5035468099" evidence="1">
    <location>
        <begin position="18"/>
        <end position="233"/>
    </location>
</feature>
<proteinExistence type="predicted"/>
<dbReference type="AlphaFoldDB" id="A0A8K0FZF2"/>
<feature type="signal peptide" evidence="1">
    <location>
        <begin position="1"/>
        <end position="17"/>
    </location>
</feature>
<organism evidence="2 3">
    <name type="scientific">Ignelater luminosus</name>
    <name type="common">Cucubano</name>
    <name type="synonym">Pyrophorus luminosus</name>
    <dbReference type="NCBI Taxonomy" id="2038154"/>
    <lineage>
        <taxon>Eukaryota</taxon>
        <taxon>Metazoa</taxon>
        <taxon>Ecdysozoa</taxon>
        <taxon>Arthropoda</taxon>
        <taxon>Hexapoda</taxon>
        <taxon>Insecta</taxon>
        <taxon>Pterygota</taxon>
        <taxon>Neoptera</taxon>
        <taxon>Endopterygota</taxon>
        <taxon>Coleoptera</taxon>
        <taxon>Polyphaga</taxon>
        <taxon>Elateriformia</taxon>
        <taxon>Elateroidea</taxon>
        <taxon>Elateridae</taxon>
        <taxon>Agrypninae</taxon>
        <taxon>Pyrophorini</taxon>
        <taxon>Ignelater</taxon>
    </lineage>
</organism>
<accession>A0A8K0FZF2</accession>